<organism evidence="3 4">
    <name type="scientific">Aphidius gifuensis</name>
    <name type="common">Parasitoid wasp</name>
    <dbReference type="NCBI Taxonomy" id="684658"/>
    <lineage>
        <taxon>Eukaryota</taxon>
        <taxon>Metazoa</taxon>
        <taxon>Ecdysozoa</taxon>
        <taxon>Arthropoda</taxon>
        <taxon>Hexapoda</taxon>
        <taxon>Insecta</taxon>
        <taxon>Pterygota</taxon>
        <taxon>Neoptera</taxon>
        <taxon>Endopterygota</taxon>
        <taxon>Hymenoptera</taxon>
        <taxon>Apocrita</taxon>
        <taxon>Ichneumonoidea</taxon>
        <taxon>Braconidae</taxon>
        <taxon>Aphidiinae</taxon>
        <taxon>Aphidius</taxon>
    </lineage>
</organism>
<dbReference type="Proteomes" id="UP000639338">
    <property type="component" value="Unassembled WGS sequence"/>
</dbReference>
<evidence type="ECO:0000313" key="4">
    <source>
        <dbReference type="Proteomes" id="UP000639338"/>
    </source>
</evidence>
<feature type="compositionally biased region" description="Polar residues" evidence="1">
    <location>
        <begin position="332"/>
        <end position="343"/>
    </location>
</feature>
<feature type="compositionally biased region" description="Low complexity" evidence="1">
    <location>
        <begin position="18"/>
        <end position="37"/>
    </location>
</feature>
<feature type="compositionally biased region" description="Polar residues" evidence="1">
    <location>
        <begin position="309"/>
        <end position="321"/>
    </location>
</feature>
<dbReference type="InterPro" id="IPR018379">
    <property type="entry name" value="BEN_domain"/>
</dbReference>
<dbReference type="PROSITE" id="PS51457">
    <property type="entry name" value="BEN"/>
    <property type="match status" value="1"/>
</dbReference>
<name>A0A834Y0Z7_APHGI</name>
<gene>
    <name evidence="3" type="ORF">HCN44_007053</name>
</gene>
<evidence type="ECO:0000259" key="2">
    <source>
        <dbReference type="PROSITE" id="PS51457"/>
    </source>
</evidence>
<comment type="caution">
    <text evidence="3">The sequence shown here is derived from an EMBL/GenBank/DDBJ whole genome shotgun (WGS) entry which is preliminary data.</text>
</comment>
<evidence type="ECO:0000313" key="3">
    <source>
        <dbReference type="EMBL" id="KAF7995946.1"/>
    </source>
</evidence>
<feature type="region of interest" description="Disordered" evidence="1">
    <location>
        <begin position="301"/>
        <end position="343"/>
    </location>
</feature>
<feature type="region of interest" description="Disordered" evidence="1">
    <location>
        <begin position="1"/>
        <end position="67"/>
    </location>
</feature>
<accession>A0A834Y0Z7</accession>
<proteinExistence type="predicted"/>
<protein>
    <recommendedName>
        <fullName evidence="2">BEN domain-containing protein</fullName>
    </recommendedName>
</protein>
<reference evidence="3 4" key="1">
    <citation type="submission" date="2020-08" db="EMBL/GenBank/DDBJ databases">
        <title>Aphidius gifuensis genome sequencing and assembly.</title>
        <authorList>
            <person name="Du Z."/>
        </authorList>
    </citation>
    <scope>NUCLEOTIDE SEQUENCE [LARGE SCALE GENOMIC DNA]</scope>
    <source>
        <strain evidence="3">YNYX2018</strain>
        <tissue evidence="3">Adults</tissue>
    </source>
</reference>
<keyword evidence="4" id="KW-1185">Reference proteome</keyword>
<dbReference type="EMBL" id="JACMRX010000002">
    <property type="protein sequence ID" value="KAF7995946.1"/>
    <property type="molecule type" value="Genomic_DNA"/>
</dbReference>
<sequence length="486" mass="55317">MINNKKKSKIKSKEIPLNNNYNDDIQQQNKFKINSNDNDNEDDVQQQKKSKIKSKEIPLINNYNDDIQQQNKSKINSNDNDNEDNVQQKKSFGIKNREISATVEVNINKQTAHEKLDLDDDYDLVENDEHNSNFEKGSNSGASPTFSINDIYITDDMIRIQEQYLNYLKYKKLCQDEESMNINHNGIMKKSITIPKWKKVDSSKKELISGKGVWISISGLEEYEEVSKNDPARLVRLILKDLIGTNTLKNLSALGTRNRPGIDNDVRETLQKYIQQKFFPGKKPWPQFNETINQMCQNIRSDHKKTTKRPNQNQKESTSSEVEIDNKESNDNKTISSLKKASSHSTPLITLVRRISNGYAAHLPTFSRSGGQSTTKFNPSKSVNSSISNKPVVINTKQSTNSGPLEVSTSVISPFKTQPVINSSISNKPVDINTKQKLTEQIKLLNELCNIKQLLIELKTLNSNFAEVSTDERKIMIATQLFSKND</sequence>
<dbReference type="AlphaFoldDB" id="A0A834Y0Z7"/>
<feature type="domain" description="BEN" evidence="2">
    <location>
        <begin position="210"/>
        <end position="303"/>
    </location>
</feature>
<dbReference type="GO" id="GO:0003677">
    <property type="term" value="F:DNA binding"/>
    <property type="evidence" value="ECO:0007669"/>
    <property type="project" value="InterPro"/>
</dbReference>
<evidence type="ECO:0000256" key="1">
    <source>
        <dbReference type="SAM" id="MobiDB-lite"/>
    </source>
</evidence>
<feature type="compositionally biased region" description="Basic residues" evidence="1">
    <location>
        <begin position="1"/>
        <end position="10"/>
    </location>
</feature>